<dbReference type="GO" id="GO:0004674">
    <property type="term" value="F:protein serine/threonine kinase activity"/>
    <property type="evidence" value="ECO:0007669"/>
    <property type="project" value="UniProtKB-KW"/>
</dbReference>
<dbReference type="PANTHER" id="PTHR45631:SF6">
    <property type="entry name" value="OS09G0352000 PROTEIN"/>
    <property type="match status" value="1"/>
</dbReference>
<sequence>MSRFQQVSMAVLLLFAALLSAALQAVGQSPGGFLSIDCGREANYSEYTDPKTGIVYLPDGQYVDSGENHRISNEKAKTKSTDLQTVRSFPSGLRNCYTLPTRKGSKYLVRLTFVYGNYDGEDSASTLKFDLHLGAYFWTTVDTPSDHVYEAMFVAWARWTPVCLINTDSGTPFANTVELRPLGDALYPTVMANQSMSMHRRCSLGETKTYPDDPYDRYWWQMCYSNPTWKNISSVLTVKEDSNFAVPSPIMQTAIEAADNNTILNITWVNKMLSGHNVKLLLHFADFQNSQLRQFNASLNNVQPYQYSPPYLTADALFNSGWSTASDGQYNIRLEPTSVSKLPPMINALEIYTLISHDSPTTFPADFETIMAIKLEYGIKKNWMGDPCFPVKFAWEAHGDVLHKVENRQFTFNELEKFTNRFERLIGQGGFGPVYFGRLEDNAEVAVKMRSESSSHGTTEFFAEVQSLTKVHHRNLVSLVGYCCERDHLALVYEYMAGGSLCDHLRDNNGVGETLNWRTRIRVVIEAAQGLDYLHKGCSLPIIHRDVKTSNILLGQNLHAKIADFGLSKTYLSETQTHISVTAAGTAGYIDPEYYQTGRLTESSDVYSFGIVLLEIATGESPILPGQGHIVQRVKRKIDAGDIRLVADERLRGAYEVSSMWKVVDTALLCTVDVGARRPTMATVVAQLKESLALEEAHENSGLRGSIGTTSDTSISTSMFGPSAR</sequence>
<keyword evidence="10" id="KW-1185">Reference proteome</keyword>
<dbReference type="STRING" id="4537.A0A0E0M078"/>
<accession>A0A0E0M078</accession>
<dbReference type="EnsemblPlants" id="OPUNC09G05910.1">
    <property type="protein sequence ID" value="OPUNC09G05910.1"/>
    <property type="gene ID" value="OPUNC09G05910"/>
</dbReference>
<organism evidence="9">
    <name type="scientific">Oryza punctata</name>
    <name type="common">Red rice</name>
    <dbReference type="NCBI Taxonomy" id="4537"/>
    <lineage>
        <taxon>Eukaryota</taxon>
        <taxon>Viridiplantae</taxon>
        <taxon>Streptophyta</taxon>
        <taxon>Embryophyta</taxon>
        <taxon>Tracheophyta</taxon>
        <taxon>Spermatophyta</taxon>
        <taxon>Magnoliopsida</taxon>
        <taxon>Liliopsida</taxon>
        <taxon>Poales</taxon>
        <taxon>Poaceae</taxon>
        <taxon>BOP clade</taxon>
        <taxon>Oryzoideae</taxon>
        <taxon>Oryzeae</taxon>
        <taxon>Oryzinae</taxon>
        <taxon>Oryza</taxon>
    </lineage>
</organism>
<dbReference type="InterPro" id="IPR000719">
    <property type="entry name" value="Prot_kinase_dom"/>
</dbReference>
<keyword evidence="4" id="KW-0418">Kinase</keyword>
<evidence type="ECO:0000256" key="6">
    <source>
        <dbReference type="SAM" id="MobiDB-lite"/>
    </source>
</evidence>
<dbReference type="Gene3D" id="3.30.200.20">
    <property type="entry name" value="Phosphorylase Kinase, domain 1"/>
    <property type="match status" value="1"/>
</dbReference>
<keyword evidence="7" id="KW-0732">Signal</keyword>
<dbReference type="eggNOG" id="KOG1187">
    <property type="taxonomic scope" value="Eukaryota"/>
</dbReference>
<feature type="signal peptide" evidence="7">
    <location>
        <begin position="1"/>
        <end position="27"/>
    </location>
</feature>
<dbReference type="InterPro" id="IPR008271">
    <property type="entry name" value="Ser/Thr_kinase_AS"/>
</dbReference>
<dbReference type="HOGENOM" id="CLU_000288_41_2_1"/>
<evidence type="ECO:0000256" key="2">
    <source>
        <dbReference type="ARBA" id="ARBA00022527"/>
    </source>
</evidence>
<dbReference type="PROSITE" id="PS00108">
    <property type="entry name" value="PROTEIN_KINASE_ST"/>
    <property type="match status" value="1"/>
</dbReference>
<dbReference type="Gramene" id="OPUNC09G05910.1">
    <property type="protein sequence ID" value="OPUNC09G05910.1"/>
    <property type="gene ID" value="OPUNC09G05910"/>
</dbReference>
<dbReference type="Pfam" id="PF12819">
    <property type="entry name" value="Malectin_like"/>
    <property type="match status" value="1"/>
</dbReference>
<dbReference type="AlphaFoldDB" id="A0A0E0M078"/>
<dbReference type="SUPFAM" id="SSF56112">
    <property type="entry name" value="Protein kinase-like (PK-like)"/>
    <property type="match status" value="1"/>
</dbReference>
<dbReference type="InterPro" id="IPR024788">
    <property type="entry name" value="Malectin-like_Carb-bd_dom"/>
</dbReference>
<evidence type="ECO:0000256" key="3">
    <source>
        <dbReference type="ARBA" id="ARBA00022553"/>
    </source>
</evidence>
<reference evidence="9" key="2">
    <citation type="submission" date="2018-05" db="EMBL/GenBank/DDBJ databases">
        <title>OpunRS2 (Oryza punctata Reference Sequence Version 2).</title>
        <authorList>
            <person name="Zhang J."/>
            <person name="Kudrna D."/>
            <person name="Lee S."/>
            <person name="Talag J."/>
            <person name="Welchert J."/>
            <person name="Wing R.A."/>
        </authorList>
    </citation>
    <scope>NUCLEOTIDE SEQUENCE [LARGE SCALE GENOMIC DNA]</scope>
</reference>
<evidence type="ECO:0000256" key="4">
    <source>
        <dbReference type="ARBA" id="ARBA00022777"/>
    </source>
</evidence>
<evidence type="ECO:0000313" key="9">
    <source>
        <dbReference type="EnsemblPlants" id="OPUNC09G05910.1"/>
    </source>
</evidence>
<reference evidence="9" key="1">
    <citation type="submission" date="2015-04" db="UniProtKB">
        <authorList>
            <consortium name="EnsemblPlants"/>
        </authorList>
    </citation>
    <scope>IDENTIFICATION</scope>
</reference>
<feature type="region of interest" description="Disordered" evidence="6">
    <location>
        <begin position="700"/>
        <end position="725"/>
    </location>
</feature>
<dbReference type="FunFam" id="1.10.510.10:FF:000146">
    <property type="entry name" value="LRR receptor-like serine/threonine-protein kinase IOS1"/>
    <property type="match status" value="1"/>
</dbReference>
<keyword evidence="5" id="KW-0675">Receptor</keyword>
<evidence type="ECO:0000256" key="1">
    <source>
        <dbReference type="ARBA" id="ARBA00004167"/>
    </source>
</evidence>
<dbReference type="InterPro" id="IPR001245">
    <property type="entry name" value="Ser-Thr/Tyr_kinase_cat_dom"/>
</dbReference>
<evidence type="ECO:0000256" key="5">
    <source>
        <dbReference type="ARBA" id="ARBA00023170"/>
    </source>
</evidence>
<dbReference type="PANTHER" id="PTHR45631">
    <property type="entry name" value="OS07G0107800 PROTEIN-RELATED"/>
    <property type="match status" value="1"/>
</dbReference>
<dbReference type="PROSITE" id="PS50011">
    <property type="entry name" value="PROTEIN_KINASE_DOM"/>
    <property type="match status" value="1"/>
</dbReference>
<keyword evidence="4" id="KW-0808">Transferase</keyword>
<proteinExistence type="predicted"/>
<dbReference type="GO" id="GO:0005524">
    <property type="term" value="F:ATP binding"/>
    <property type="evidence" value="ECO:0007669"/>
    <property type="project" value="InterPro"/>
</dbReference>
<dbReference type="Gene3D" id="1.10.510.10">
    <property type="entry name" value="Transferase(Phosphotransferase) domain 1"/>
    <property type="match status" value="1"/>
</dbReference>
<dbReference type="InterPro" id="IPR011009">
    <property type="entry name" value="Kinase-like_dom_sf"/>
</dbReference>
<evidence type="ECO:0000259" key="8">
    <source>
        <dbReference type="PROSITE" id="PS50011"/>
    </source>
</evidence>
<keyword evidence="2" id="KW-0723">Serine/threonine-protein kinase</keyword>
<dbReference type="Proteomes" id="UP000026962">
    <property type="component" value="Chromosome 9"/>
</dbReference>
<dbReference type="Pfam" id="PF07714">
    <property type="entry name" value="PK_Tyr_Ser-Thr"/>
    <property type="match status" value="1"/>
</dbReference>
<name>A0A0E0M078_ORYPU</name>
<feature type="chain" id="PRO_5002367335" description="Protein kinase domain-containing protein" evidence="7">
    <location>
        <begin position="28"/>
        <end position="725"/>
    </location>
</feature>
<dbReference type="SMART" id="SM00220">
    <property type="entry name" value="S_TKc"/>
    <property type="match status" value="1"/>
</dbReference>
<feature type="compositionally biased region" description="Low complexity" evidence="6">
    <location>
        <begin position="706"/>
        <end position="718"/>
    </location>
</feature>
<protein>
    <recommendedName>
        <fullName evidence="8">Protein kinase domain-containing protein</fullName>
    </recommendedName>
</protein>
<evidence type="ECO:0000256" key="7">
    <source>
        <dbReference type="SAM" id="SignalP"/>
    </source>
</evidence>
<evidence type="ECO:0000313" key="10">
    <source>
        <dbReference type="Proteomes" id="UP000026962"/>
    </source>
</evidence>
<keyword evidence="3" id="KW-0597">Phosphoprotein</keyword>
<feature type="domain" description="Protein kinase" evidence="8">
    <location>
        <begin position="420"/>
        <end position="692"/>
    </location>
</feature>
<dbReference type="OMA" id="DRYWWQM"/>
<comment type="subcellular location">
    <subcellularLocation>
        <location evidence="1">Membrane</location>
        <topology evidence="1">Single-pass membrane protein</topology>
    </subcellularLocation>
</comment>
<dbReference type="FunFam" id="3.30.200.20:FF:000394">
    <property type="entry name" value="Leucine-rich repeat receptor-like protein kinase"/>
    <property type="match status" value="1"/>
</dbReference>
<dbReference type="GO" id="GO:0016020">
    <property type="term" value="C:membrane"/>
    <property type="evidence" value="ECO:0007669"/>
    <property type="project" value="UniProtKB-SubCell"/>
</dbReference>